<keyword evidence="3" id="KW-1185">Reference proteome</keyword>
<accession>A0A843TCM9</accession>
<dbReference type="AlphaFoldDB" id="A0A843TCM9"/>
<keyword evidence="1" id="KW-1133">Transmembrane helix</keyword>
<dbReference type="EMBL" id="NMUH01000043">
    <property type="protein sequence ID" value="MQL69658.1"/>
    <property type="molecule type" value="Genomic_DNA"/>
</dbReference>
<evidence type="ECO:0000256" key="1">
    <source>
        <dbReference type="SAM" id="Phobius"/>
    </source>
</evidence>
<reference evidence="2" key="1">
    <citation type="submission" date="2017-07" db="EMBL/GenBank/DDBJ databases">
        <title>Taro Niue Genome Assembly and Annotation.</title>
        <authorList>
            <person name="Atibalentja N."/>
            <person name="Keating K."/>
            <person name="Fields C.J."/>
        </authorList>
    </citation>
    <scope>NUCLEOTIDE SEQUENCE</scope>
    <source>
        <strain evidence="2">Niue_2</strain>
        <tissue evidence="2">Leaf</tissue>
    </source>
</reference>
<proteinExistence type="predicted"/>
<name>A0A843TCM9_COLES</name>
<feature type="transmembrane region" description="Helical" evidence="1">
    <location>
        <begin position="38"/>
        <end position="57"/>
    </location>
</feature>
<sequence>MTEQNRFRVGEEDSSFPCSWVVFSSAFLLMLRRKSGFRALGIPWYLIWTAFVSPSVLPPPPRDRRFPSLHLPPEEVSPLSSPW</sequence>
<gene>
    <name evidence="2" type="ORF">Taro_001933</name>
</gene>
<keyword evidence="1" id="KW-0812">Transmembrane</keyword>
<evidence type="ECO:0000313" key="3">
    <source>
        <dbReference type="Proteomes" id="UP000652761"/>
    </source>
</evidence>
<protein>
    <submittedName>
        <fullName evidence="2">Uncharacterized protein</fullName>
    </submittedName>
</protein>
<keyword evidence="1" id="KW-0472">Membrane</keyword>
<evidence type="ECO:0000313" key="2">
    <source>
        <dbReference type="EMBL" id="MQL69658.1"/>
    </source>
</evidence>
<dbReference type="Proteomes" id="UP000652761">
    <property type="component" value="Unassembled WGS sequence"/>
</dbReference>
<comment type="caution">
    <text evidence="2">The sequence shown here is derived from an EMBL/GenBank/DDBJ whole genome shotgun (WGS) entry which is preliminary data.</text>
</comment>
<organism evidence="2 3">
    <name type="scientific">Colocasia esculenta</name>
    <name type="common">Wild taro</name>
    <name type="synonym">Arum esculentum</name>
    <dbReference type="NCBI Taxonomy" id="4460"/>
    <lineage>
        <taxon>Eukaryota</taxon>
        <taxon>Viridiplantae</taxon>
        <taxon>Streptophyta</taxon>
        <taxon>Embryophyta</taxon>
        <taxon>Tracheophyta</taxon>
        <taxon>Spermatophyta</taxon>
        <taxon>Magnoliopsida</taxon>
        <taxon>Liliopsida</taxon>
        <taxon>Araceae</taxon>
        <taxon>Aroideae</taxon>
        <taxon>Colocasieae</taxon>
        <taxon>Colocasia</taxon>
    </lineage>
</organism>